<dbReference type="AlphaFoldDB" id="A0AAE0YHA2"/>
<accession>A0AAE0YHA2</accession>
<dbReference type="EMBL" id="JAWDGP010006188">
    <property type="protein sequence ID" value="KAK3745873.1"/>
    <property type="molecule type" value="Genomic_DNA"/>
</dbReference>
<organism evidence="1 2">
    <name type="scientific">Elysia crispata</name>
    <name type="common">lettuce slug</name>
    <dbReference type="NCBI Taxonomy" id="231223"/>
    <lineage>
        <taxon>Eukaryota</taxon>
        <taxon>Metazoa</taxon>
        <taxon>Spiralia</taxon>
        <taxon>Lophotrochozoa</taxon>
        <taxon>Mollusca</taxon>
        <taxon>Gastropoda</taxon>
        <taxon>Heterobranchia</taxon>
        <taxon>Euthyneura</taxon>
        <taxon>Panpulmonata</taxon>
        <taxon>Sacoglossa</taxon>
        <taxon>Placobranchoidea</taxon>
        <taxon>Plakobranchidae</taxon>
        <taxon>Elysia</taxon>
    </lineage>
</organism>
<keyword evidence="2" id="KW-1185">Reference proteome</keyword>
<evidence type="ECO:0000313" key="2">
    <source>
        <dbReference type="Proteomes" id="UP001283361"/>
    </source>
</evidence>
<gene>
    <name evidence="1" type="ORF">RRG08_015600</name>
</gene>
<evidence type="ECO:0000313" key="1">
    <source>
        <dbReference type="EMBL" id="KAK3745873.1"/>
    </source>
</evidence>
<dbReference type="Proteomes" id="UP001283361">
    <property type="component" value="Unassembled WGS sequence"/>
</dbReference>
<proteinExistence type="predicted"/>
<comment type="caution">
    <text evidence="1">The sequence shown here is derived from an EMBL/GenBank/DDBJ whole genome shotgun (WGS) entry which is preliminary data.</text>
</comment>
<name>A0AAE0YHA2_9GAST</name>
<protein>
    <submittedName>
        <fullName evidence="1">Uncharacterized protein</fullName>
    </submittedName>
</protein>
<sequence length="72" mass="7846">MFAKASLRTLDWVYGAKTQPTVLVELKGECTAFCNPETFQTLEKLQKISAPGVQGSRPQTCEEGWGVGDLLA</sequence>
<reference evidence="1" key="1">
    <citation type="journal article" date="2023" name="G3 (Bethesda)">
        <title>A reference genome for the long-term kleptoplast-retaining sea slug Elysia crispata morphotype clarki.</title>
        <authorList>
            <person name="Eastman K.E."/>
            <person name="Pendleton A.L."/>
            <person name="Shaikh M.A."/>
            <person name="Suttiyut T."/>
            <person name="Ogas R."/>
            <person name="Tomko P."/>
            <person name="Gavelis G."/>
            <person name="Widhalm J.R."/>
            <person name="Wisecaver J.H."/>
        </authorList>
    </citation>
    <scope>NUCLEOTIDE SEQUENCE</scope>
    <source>
        <strain evidence="1">ECLA1</strain>
    </source>
</reference>